<dbReference type="Proteomes" id="UP001055784">
    <property type="component" value="Chromosome"/>
</dbReference>
<dbReference type="AlphaFoldDB" id="A0A074LG46"/>
<evidence type="ECO:0000313" key="4">
    <source>
        <dbReference type="EMBL" id="MDH2330328.1"/>
    </source>
</evidence>
<keyword evidence="7" id="KW-1185">Reference proteome</keyword>
<proteinExistence type="predicted"/>
<dbReference type="Proteomes" id="UP000650605">
    <property type="component" value="Unassembled WGS sequence"/>
</dbReference>
<evidence type="ECO:0000313" key="7">
    <source>
        <dbReference type="Proteomes" id="UP000094974"/>
    </source>
</evidence>
<evidence type="ECO:0000256" key="2">
    <source>
        <dbReference type="SAM" id="Phobius"/>
    </source>
</evidence>
<gene>
    <name evidence="5" type="ORF">A7312_22530</name>
    <name evidence="3" type="ORF">JDW19_03185</name>
    <name evidence="6" type="ORF">MF626_002734</name>
    <name evidence="4" type="ORF">QDS18_05580</name>
</gene>
<keyword evidence="2" id="KW-0812">Transmembrane</keyword>
<name>A0A074LG46_PAEPO</name>
<reference evidence="4" key="5">
    <citation type="submission" date="2023-04" db="EMBL/GenBank/DDBJ databases">
        <title>Uncovering the Secrets of Slow-Growing Bacteria in Tropical Savanna Soil through Cultivation and Genomic Analysis.</title>
        <authorList>
            <person name="Goncalves O.S."/>
            <person name="Santana M.F."/>
        </authorList>
    </citation>
    <scope>NUCLEOTIDE SEQUENCE</scope>
    <source>
        <strain evidence="4">ANTI</strain>
    </source>
</reference>
<reference evidence="5" key="2">
    <citation type="submission" date="2016-05" db="EMBL/GenBank/DDBJ databases">
        <authorList>
            <person name="Zheng J."/>
            <person name="Timme R."/>
            <person name="Allard M."/>
            <person name="Strain E."/>
            <person name="Luo Y."/>
            <person name="Brown E."/>
        </authorList>
    </citation>
    <scope>NUCLEOTIDE SEQUENCE</scope>
    <source>
        <strain evidence="5">CFSAN034343</strain>
    </source>
</reference>
<dbReference type="Proteomes" id="UP000094974">
    <property type="component" value="Unassembled WGS sequence"/>
</dbReference>
<dbReference type="RefSeq" id="WP_023987365.1">
    <property type="nucleotide sequence ID" value="NZ_ALJV01000093.1"/>
</dbReference>
<feature type="transmembrane region" description="Helical" evidence="2">
    <location>
        <begin position="116"/>
        <end position="135"/>
    </location>
</feature>
<dbReference type="EMBL" id="JAEHFQ010000001">
    <property type="protein sequence ID" value="MBM0632136.1"/>
    <property type="molecule type" value="Genomic_DNA"/>
</dbReference>
<evidence type="ECO:0000313" key="3">
    <source>
        <dbReference type="EMBL" id="MBM0632136.1"/>
    </source>
</evidence>
<keyword evidence="2" id="KW-0472">Membrane</keyword>
<protein>
    <submittedName>
        <fullName evidence="3">Uncharacterized protein</fullName>
    </submittedName>
</protein>
<reference evidence="3" key="3">
    <citation type="submission" date="2020-12" db="EMBL/GenBank/DDBJ databases">
        <title>Paenibacillus polymyxa LMG 27872: a double-edged sword.</title>
        <authorList>
            <person name="Langendries S."/>
            <person name="Garcia Mendez S."/>
            <person name="Beirinckx S."/>
            <person name="Viaene T."/>
            <person name="Baeyen S."/>
            <person name="Goeminne G."/>
            <person name="Willems A."/>
            <person name="Debode J."/>
            <person name="Goormachtig S."/>
        </authorList>
    </citation>
    <scope>NUCLEOTIDE SEQUENCE</scope>
    <source>
        <strain evidence="3">LMG 27872</strain>
    </source>
</reference>
<keyword evidence="2" id="KW-1133">Transmembrane helix</keyword>
<dbReference type="EMBL" id="LYND01000044">
    <property type="protein sequence ID" value="ODA11084.1"/>
    <property type="molecule type" value="Genomic_DNA"/>
</dbReference>
<keyword evidence="1" id="KW-0175">Coiled coil</keyword>
<accession>A0A074LG46</accession>
<sequence>MARPTCRFALYRRIVCAAIALLFIFGITRVPEVHAAYWDDVYQGFEQFSRLPGDVYQLKESYRQTQEDLEKARNSLEAYQEQNAQLLEQNRKLTDTVTELKNLQTQRDQASHRNKMLIITAIILLAGYFIGIRLLRYGMRRRSGRY</sequence>
<dbReference type="eggNOG" id="ENOG502ZG41">
    <property type="taxonomic scope" value="Bacteria"/>
</dbReference>
<dbReference type="Proteomes" id="UP001229409">
    <property type="component" value="Unassembled WGS sequence"/>
</dbReference>
<reference evidence="7" key="1">
    <citation type="submission" date="2016-05" db="EMBL/GenBank/DDBJ databases">
        <title>Whole genome shotgun sequencing of cultured foodborne pathogen.</title>
        <authorList>
            <person name="Zheng J."/>
            <person name="Timme R."/>
            <person name="Allard M."/>
            <person name="Strain E."/>
            <person name="Luo Y."/>
            <person name="Brown E."/>
        </authorList>
    </citation>
    <scope>NUCLEOTIDE SEQUENCE [LARGE SCALE GENOMIC DNA]</scope>
    <source>
        <strain evidence="7">CFSAN034343</strain>
    </source>
</reference>
<evidence type="ECO:0000313" key="8">
    <source>
        <dbReference type="Proteomes" id="UP000650605"/>
    </source>
</evidence>
<evidence type="ECO:0000256" key="1">
    <source>
        <dbReference type="SAM" id="Coils"/>
    </source>
</evidence>
<organism evidence="3 8">
    <name type="scientific">Paenibacillus polymyxa</name>
    <name type="common">Bacillus polymyxa</name>
    <dbReference type="NCBI Taxonomy" id="1406"/>
    <lineage>
        <taxon>Bacteria</taxon>
        <taxon>Bacillati</taxon>
        <taxon>Bacillota</taxon>
        <taxon>Bacilli</taxon>
        <taxon>Bacillales</taxon>
        <taxon>Paenibacillaceae</taxon>
        <taxon>Paenibacillus</taxon>
    </lineage>
</organism>
<feature type="coiled-coil region" evidence="1">
    <location>
        <begin position="55"/>
        <end position="106"/>
    </location>
</feature>
<evidence type="ECO:0000313" key="5">
    <source>
        <dbReference type="EMBL" id="ODA11084.1"/>
    </source>
</evidence>
<dbReference type="EMBL" id="CP097770">
    <property type="protein sequence ID" value="URJ48495.1"/>
    <property type="molecule type" value="Genomic_DNA"/>
</dbReference>
<evidence type="ECO:0000313" key="6">
    <source>
        <dbReference type="EMBL" id="URJ48495.1"/>
    </source>
</evidence>
<dbReference type="EMBL" id="JARVWT010000001">
    <property type="protein sequence ID" value="MDH2330328.1"/>
    <property type="molecule type" value="Genomic_DNA"/>
</dbReference>
<reference evidence="6" key="4">
    <citation type="submission" date="2022-11" db="EMBL/GenBank/DDBJ databases">
        <authorList>
            <person name="Vasilchenko N.G."/>
            <person name="Prazdnova E.V."/>
            <person name="Gorovtsov A.V."/>
            <person name="Chistyakov V.A."/>
            <person name="Pak M.L."/>
        </authorList>
    </citation>
    <scope>NUCLEOTIDE SEQUENCE</scope>
    <source>
        <strain evidence="6">R 4.5</strain>
    </source>
</reference>